<protein>
    <recommendedName>
        <fullName evidence="3">Osmotin, thaumatin-like protein</fullName>
    </recommendedName>
</protein>
<accession>A0A8H2X4Q1</accession>
<dbReference type="SMART" id="SM00205">
    <property type="entry name" value="THN"/>
    <property type="match status" value="1"/>
</dbReference>
<gene>
    <name evidence="1" type="ORF">RDB_LOCUS19242</name>
</gene>
<dbReference type="Gene3D" id="2.60.110.10">
    <property type="entry name" value="Thaumatin"/>
    <property type="match status" value="1"/>
</dbReference>
<organism evidence="1 2">
    <name type="scientific">Rhizoctonia solani</name>
    <dbReference type="NCBI Taxonomy" id="456999"/>
    <lineage>
        <taxon>Eukaryota</taxon>
        <taxon>Fungi</taxon>
        <taxon>Dikarya</taxon>
        <taxon>Basidiomycota</taxon>
        <taxon>Agaricomycotina</taxon>
        <taxon>Agaricomycetes</taxon>
        <taxon>Cantharellales</taxon>
        <taxon>Ceratobasidiaceae</taxon>
        <taxon>Rhizoctonia</taxon>
    </lineage>
</organism>
<comment type="caution">
    <text evidence="1">The sequence shown here is derived from an EMBL/GenBank/DDBJ whole genome shotgun (WGS) entry which is preliminary data.</text>
</comment>
<dbReference type="SUPFAM" id="SSF49870">
    <property type="entry name" value="Osmotin, thaumatin-like protein"/>
    <property type="match status" value="1"/>
</dbReference>
<dbReference type="AlphaFoldDB" id="A0A8H2X4Q1"/>
<name>A0A8H2X4Q1_9AGAM</name>
<evidence type="ECO:0000313" key="1">
    <source>
        <dbReference type="EMBL" id="CAE6417899.1"/>
    </source>
</evidence>
<sequence>MRLVDALSTFAAGMYFATDPQATHQITLRNNCGHTVSLRLSNWPGHPPYNSPPIGSIPSKSSKSITVPNAWDGRICEATGGCGGDGNCYGKCSMTEFNMDQKGKNYYDISNIQAFTVAQRINAGGNCKTVTCNSANCPCDQAYGIGNMAGTCPGSNTPDRPVRACEAPNFTVVYCP</sequence>
<dbReference type="EMBL" id="CAJMWX010000447">
    <property type="protein sequence ID" value="CAE6417899.1"/>
    <property type="molecule type" value="Genomic_DNA"/>
</dbReference>
<dbReference type="InterPro" id="IPR001938">
    <property type="entry name" value="Thaumatin"/>
</dbReference>
<dbReference type="InterPro" id="IPR037176">
    <property type="entry name" value="Osmotin/thaumatin-like_sf"/>
</dbReference>
<reference evidence="1" key="1">
    <citation type="submission" date="2021-01" db="EMBL/GenBank/DDBJ databases">
        <authorList>
            <person name="Kaushik A."/>
        </authorList>
    </citation>
    <scope>NUCLEOTIDE SEQUENCE</scope>
    <source>
        <strain evidence="1">AG4-R118</strain>
    </source>
</reference>
<evidence type="ECO:0008006" key="3">
    <source>
        <dbReference type="Google" id="ProtNLM"/>
    </source>
</evidence>
<proteinExistence type="predicted"/>
<evidence type="ECO:0000313" key="2">
    <source>
        <dbReference type="Proteomes" id="UP000663888"/>
    </source>
</evidence>
<dbReference type="Proteomes" id="UP000663888">
    <property type="component" value="Unassembled WGS sequence"/>
</dbReference>